<dbReference type="InterPro" id="IPR051910">
    <property type="entry name" value="ComF/GntX_DNA_util-trans"/>
</dbReference>
<organism evidence="3 4">
    <name type="scientific">Gemella sanguinis</name>
    <dbReference type="NCBI Taxonomy" id="84135"/>
    <lineage>
        <taxon>Bacteria</taxon>
        <taxon>Bacillati</taxon>
        <taxon>Bacillota</taxon>
        <taxon>Bacilli</taxon>
        <taxon>Bacillales</taxon>
        <taxon>Gemellaceae</taxon>
        <taxon>Gemella</taxon>
    </lineage>
</organism>
<dbReference type="SUPFAM" id="SSF53271">
    <property type="entry name" value="PRTase-like"/>
    <property type="match status" value="1"/>
</dbReference>
<dbReference type="Gene3D" id="3.40.50.2020">
    <property type="match status" value="1"/>
</dbReference>
<feature type="domain" description="Phosphoribosyltransferase" evidence="2">
    <location>
        <begin position="87"/>
        <end position="189"/>
    </location>
</feature>
<dbReference type="STRING" id="84135.GCA_001052115_00573"/>
<reference evidence="3 4" key="1">
    <citation type="submission" date="2017-09" db="EMBL/GenBank/DDBJ databases">
        <title>Bacterial strain isolated from the female urinary microbiota.</title>
        <authorList>
            <person name="Thomas-White K."/>
            <person name="Kumar N."/>
            <person name="Forster S."/>
            <person name="Putonti C."/>
            <person name="Lawley T."/>
            <person name="Wolfe A.J."/>
        </authorList>
    </citation>
    <scope>NUCLEOTIDE SEQUENCE [LARGE SCALE GENOMIC DNA]</scope>
    <source>
        <strain evidence="3 4">UMB0186</strain>
    </source>
</reference>
<comment type="similarity">
    <text evidence="1">Belongs to the ComF/GntX family.</text>
</comment>
<proteinExistence type="inferred from homology"/>
<dbReference type="Pfam" id="PF00156">
    <property type="entry name" value="Pribosyltran"/>
    <property type="match status" value="1"/>
</dbReference>
<dbReference type="AlphaFoldDB" id="A0A2N6SDQ6"/>
<comment type="caution">
    <text evidence="3">The sequence shown here is derived from an EMBL/GenBank/DDBJ whole genome shotgun (WGS) entry which is preliminary data.</text>
</comment>
<dbReference type="OrthoDB" id="9779910at2"/>
<name>A0A2N6SDQ6_9BACL</name>
<protein>
    <submittedName>
        <fullName evidence="3">Amidophosphoribosyltransferase</fullName>
    </submittedName>
</protein>
<dbReference type="Proteomes" id="UP000235670">
    <property type="component" value="Unassembled WGS sequence"/>
</dbReference>
<dbReference type="InterPro" id="IPR000836">
    <property type="entry name" value="PRTase_dom"/>
</dbReference>
<dbReference type="CDD" id="cd06223">
    <property type="entry name" value="PRTases_typeI"/>
    <property type="match status" value="1"/>
</dbReference>
<keyword evidence="3" id="KW-0328">Glycosyltransferase</keyword>
<keyword evidence="3" id="KW-0808">Transferase</keyword>
<dbReference type="InterPro" id="IPR029057">
    <property type="entry name" value="PRTase-like"/>
</dbReference>
<accession>A0A2N6SDQ6</accession>
<dbReference type="PANTHER" id="PTHR47505">
    <property type="entry name" value="DNA UTILIZATION PROTEIN YHGH"/>
    <property type="match status" value="1"/>
</dbReference>
<evidence type="ECO:0000313" key="4">
    <source>
        <dbReference type="Proteomes" id="UP000235670"/>
    </source>
</evidence>
<dbReference type="GO" id="GO:0016757">
    <property type="term" value="F:glycosyltransferase activity"/>
    <property type="evidence" value="ECO:0007669"/>
    <property type="project" value="UniProtKB-KW"/>
</dbReference>
<evidence type="ECO:0000259" key="2">
    <source>
        <dbReference type="Pfam" id="PF00156"/>
    </source>
</evidence>
<dbReference type="PANTHER" id="PTHR47505:SF1">
    <property type="entry name" value="DNA UTILIZATION PROTEIN YHGH"/>
    <property type="match status" value="1"/>
</dbReference>
<dbReference type="RefSeq" id="WP_102190034.1">
    <property type="nucleotide sequence ID" value="NZ_CAUUSG010000033.1"/>
</dbReference>
<sequence>MKCMYCKKEIVEKLSFNNVFSKKDSLVLCEECKYNIDINITELAEYTLYYFGDYEFLKEIIYNIKYSGAIHKAERFRELFSLFFKKYKFNLVTIVPINNTRKYSRGFDHIAQLCNVCNVKYTDTLQCDYREKQSKLHKKREKHKFRIIDNLNFEKYPKRILIIDDVITSGNTLISCAEVLKERFPDAEICFLTLAKS</sequence>
<evidence type="ECO:0000256" key="1">
    <source>
        <dbReference type="ARBA" id="ARBA00008007"/>
    </source>
</evidence>
<dbReference type="EMBL" id="PNGT01000007">
    <property type="protein sequence ID" value="PMC52043.1"/>
    <property type="molecule type" value="Genomic_DNA"/>
</dbReference>
<evidence type="ECO:0000313" key="3">
    <source>
        <dbReference type="EMBL" id="PMC52043.1"/>
    </source>
</evidence>
<gene>
    <name evidence="3" type="ORF">CJ218_06495</name>
</gene>